<gene>
    <name evidence="2" type="ORF">CKO28_22825</name>
</gene>
<dbReference type="PANTHER" id="PTHR33121">
    <property type="entry name" value="CYCLIC DI-GMP PHOSPHODIESTERASE PDEF"/>
    <property type="match status" value="1"/>
</dbReference>
<protein>
    <recommendedName>
        <fullName evidence="1">EAL domain-containing protein</fullName>
    </recommendedName>
</protein>
<dbReference type="PANTHER" id="PTHR33121:SF70">
    <property type="entry name" value="SIGNALING PROTEIN YKOW"/>
    <property type="match status" value="1"/>
</dbReference>
<dbReference type="EMBL" id="NRRL01000123">
    <property type="protein sequence ID" value="MBK1670854.1"/>
    <property type="molecule type" value="Genomic_DNA"/>
</dbReference>
<comment type="caution">
    <text evidence="2">The sequence shown here is derived from an EMBL/GenBank/DDBJ whole genome shotgun (WGS) entry which is preliminary data.</text>
</comment>
<dbReference type="PROSITE" id="PS50883">
    <property type="entry name" value="EAL"/>
    <property type="match status" value="1"/>
</dbReference>
<accession>A0ABS1DK51</accession>
<organism evidence="2 3">
    <name type="scientific">Rhodovibrio sodomensis</name>
    <dbReference type="NCBI Taxonomy" id="1088"/>
    <lineage>
        <taxon>Bacteria</taxon>
        <taxon>Pseudomonadati</taxon>
        <taxon>Pseudomonadota</taxon>
        <taxon>Alphaproteobacteria</taxon>
        <taxon>Rhodospirillales</taxon>
        <taxon>Rhodovibrionaceae</taxon>
        <taxon>Rhodovibrio</taxon>
    </lineage>
</organism>
<dbReference type="CDD" id="cd01948">
    <property type="entry name" value="EAL"/>
    <property type="match status" value="1"/>
</dbReference>
<evidence type="ECO:0000313" key="2">
    <source>
        <dbReference type="EMBL" id="MBK1670854.1"/>
    </source>
</evidence>
<reference evidence="2 3" key="1">
    <citation type="journal article" date="2020" name="Microorganisms">
        <title>Osmotic Adaptation and Compatible Solute Biosynthesis of Phototrophic Bacteria as Revealed from Genome Analyses.</title>
        <authorList>
            <person name="Imhoff J.F."/>
            <person name="Rahn T."/>
            <person name="Kunzel S."/>
            <person name="Keller A."/>
            <person name="Neulinger S.C."/>
        </authorList>
    </citation>
    <scope>NUCLEOTIDE SEQUENCE [LARGE SCALE GENOMIC DNA]</scope>
    <source>
        <strain evidence="2 3">DSM 9895</strain>
    </source>
</reference>
<dbReference type="InterPro" id="IPR050706">
    <property type="entry name" value="Cyclic-di-GMP_PDE-like"/>
</dbReference>
<feature type="domain" description="EAL" evidence="1">
    <location>
        <begin position="1"/>
        <end position="106"/>
    </location>
</feature>
<evidence type="ECO:0000313" key="3">
    <source>
        <dbReference type="Proteomes" id="UP001296873"/>
    </source>
</evidence>
<dbReference type="SUPFAM" id="SSF141868">
    <property type="entry name" value="EAL domain-like"/>
    <property type="match status" value="1"/>
</dbReference>
<sequence length="125" mass="13887">MGVRLSLDDFGTGYSSLLYLQRYPFDEIKVDKGFVQHMLDDPYSHEIVATVIGVARVLGADVVAEGVETVGERNALLALGCQSAQGFHYSMPLAEEDFRWLLETRSQLPRTLPPCQQAGSRESPR</sequence>
<dbReference type="Gene3D" id="3.20.20.450">
    <property type="entry name" value="EAL domain"/>
    <property type="match status" value="1"/>
</dbReference>
<dbReference type="InterPro" id="IPR001633">
    <property type="entry name" value="EAL_dom"/>
</dbReference>
<dbReference type="InterPro" id="IPR035919">
    <property type="entry name" value="EAL_sf"/>
</dbReference>
<name>A0ABS1DK51_9PROT</name>
<dbReference type="Pfam" id="PF00563">
    <property type="entry name" value="EAL"/>
    <property type="match status" value="1"/>
</dbReference>
<dbReference type="Proteomes" id="UP001296873">
    <property type="component" value="Unassembled WGS sequence"/>
</dbReference>
<evidence type="ECO:0000259" key="1">
    <source>
        <dbReference type="PROSITE" id="PS50883"/>
    </source>
</evidence>
<proteinExistence type="predicted"/>
<dbReference type="SMART" id="SM00052">
    <property type="entry name" value="EAL"/>
    <property type="match status" value="1"/>
</dbReference>
<keyword evidence="3" id="KW-1185">Reference proteome</keyword>